<feature type="region of interest" description="Disordered" evidence="11">
    <location>
        <begin position="892"/>
        <end position="949"/>
    </location>
</feature>
<evidence type="ECO:0000256" key="11">
    <source>
        <dbReference type="SAM" id="MobiDB-lite"/>
    </source>
</evidence>
<evidence type="ECO:0000256" key="4">
    <source>
        <dbReference type="ARBA" id="ARBA00022475"/>
    </source>
</evidence>
<dbReference type="RefSeq" id="XP_047781021.1">
    <property type="nucleotide sequence ID" value="XM_047926374.1"/>
</dbReference>
<sequence length="1028" mass="112501">MSATHAWNAPPPVYDARSPTGLQPYLELPHLLSLTWLAYPILSLLFVAFRLQLSADSAQSSAASAKSDLLAACQAAQKAATSAASMPRYLAVMTNNGIADAVNDTMNAAREALVLTLTVMEAIINFIVDMYRSTFLCFLELVVRGALSLLIDAVNEINSFLSSTFSSIRSSIQSDVGGVNSAIQAIVNKVNGLKVFGTITAPQLSIPALSSLQNVTLPNDFEEALVKLNDSLPTLSTLKSELDDLIDTPFELVKKEINVTFANLTFDRAVLPVPQQNALSFCDDMDTSWVDDVGTDLVKVAHIGIIILIVLALLLVGANCLFEWYKWRCLKNHLQYTRDAWTSDPTAYHGGVSKFGTPLVDMSDHNLLVLSADSQHPHLMKIANAIARLFRLSPSQYVNLRWFMHYVFHPPALACFLIGFFGLLSVEIQLIAVRPIADKFGDQVSASVSNTVTLIGTSINGSMYNQSAAYADSINTRVATAQSSISGGLIGWIDNSTVTLNNTINAFYTDLQNAVNSVFNGTVMQSPVDEFIKCFIGSKVEDLEEALTFLHNNLNVTLPTVNQSVLVLSQSDISEITQPVAEAAVGSGNGNSQGIVGDIVDAYIKSLKGERIMFAVFMGLWAFVVLMALVIIFWHSYGKRWVEAHKRRKWEREQRRGVEGLIVPFRDMDPGGAQHTDPEMRDSAVVMDEKKSAGEAPPGNFLDHESSSGGQPGRFTLWLTAPTRFLTLGKRTIARENAGKDEEKTAVLAMHDEARPEQNNTRFTRWFSTKRSGNAQTDSADEPAEEKPLTRERTRPPLTINVSSASAAESDHTTLARENDARPTSAWSVSPGPPPKLPWMTKILPTSRVGLPSNPYLKRKSQHAVVITPPGPGPASEAQAVIHIAPIPLHHAFVRPPPTPPTQVFQPLQPPPRYRGPRHPSLHVQTQPTPSPQYLQAQPPSALDPDTSTPVTRLLATNHARHSSMAVDPFVTPFDDEHRAAPEPSPRTPVITNPFVDDDPFVDRRESSRPEGGRKLKRATNPFYAMAL</sequence>
<evidence type="ECO:0000256" key="1">
    <source>
        <dbReference type="ARBA" id="ARBA00002512"/>
    </source>
</evidence>
<evidence type="ECO:0000256" key="2">
    <source>
        <dbReference type="ARBA" id="ARBA00004651"/>
    </source>
</evidence>
<evidence type="ECO:0000256" key="10">
    <source>
        <dbReference type="RuleBase" id="RU366035"/>
    </source>
</evidence>
<accession>A0ABQ8KM31</accession>
<feature type="transmembrane region" description="Helical" evidence="10">
    <location>
        <begin position="31"/>
        <end position="51"/>
    </location>
</feature>
<keyword evidence="9" id="KW-0325">Glycoprotein</keyword>
<gene>
    <name evidence="12" type="ORF">C8Q71DRAFT_831605</name>
</gene>
<evidence type="ECO:0000313" key="13">
    <source>
        <dbReference type="Proteomes" id="UP000814176"/>
    </source>
</evidence>
<reference evidence="12 13" key="1">
    <citation type="journal article" date="2021" name="Environ. Microbiol.">
        <title>Gene family expansions and transcriptome signatures uncover fungal adaptations to wood decay.</title>
        <authorList>
            <person name="Hage H."/>
            <person name="Miyauchi S."/>
            <person name="Viragh M."/>
            <person name="Drula E."/>
            <person name="Min B."/>
            <person name="Chaduli D."/>
            <person name="Navarro D."/>
            <person name="Favel A."/>
            <person name="Norest M."/>
            <person name="Lesage-Meessen L."/>
            <person name="Balint B."/>
            <person name="Merenyi Z."/>
            <person name="de Eugenio L."/>
            <person name="Morin E."/>
            <person name="Martinez A.T."/>
            <person name="Baldrian P."/>
            <person name="Stursova M."/>
            <person name="Martinez M.J."/>
            <person name="Novotny C."/>
            <person name="Magnuson J.K."/>
            <person name="Spatafora J.W."/>
            <person name="Maurice S."/>
            <person name="Pangilinan J."/>
            <person name="Andreopoulos W."/>
            <person name="LaButti K."/>
            <person name="Hundley H."/>
            <person name="Na H."/>
            <person name="Kuo A."/>
            <person name="Barry K."/>
            <person name="Lipzen A."/>
            <person name="Henrissat B."/>
            <person name="Riley R."/>
            <person name="Ahrendt S."/>
            <person name="Nagy L.G."/>
            <person name="Grigoriev I.V."/>
            <person name="Martin F."/>
            <person name="Rosso M.N."/>
        </authorList>
    </citation>
    <scope>NUCLEOTIDE SEQUENCE [LARGE SCALE GENOMIC DNA]</scope>
    <source>
        <strain evidence="12 13">CIRM-BRFM 1785</strain>
    </source>
</reference>
<proteinExistence type="inferred from homology"/>
<dbReference type="GeneID" id="72007106"/>
<keyword evidence="5 10" id="KW-0812">Transmembrane</keyword>
<feature type="transmembrane region" description="Helical" evidence="10">
    <location>
        <begin position="403"/>
        <end position="424"/>
    </location>
</feature>
<keyword evidence="13" id="KW-1185">Reference proteome</keyword>
<dbReference type="EMBL" id="JADCUA010000006">
    <property type="protein sequence ID" value="KAH9839266.1"/>
    <property type="molecule type" value="Genomic_DNA"/>
</dbReference>
<feature type="compositionally biased region" description="Basic and acidic residues" evidence="11">
    <location>
        <begin position="1001"/>
        <end position="1014"/>
    </location>
</feature>
<feature type="compositionally biased region" description="Polar residues" evidence="11">
    <location>
        <begin position="923"/>
        <end position="939"/>
    </location>
</feature>
<dbReference type="PANTHER" id="PTHR31030">
    <property type="entry name" value="PLASMA MEMBRANE FUSION PROTEIN PRM1"/>
    <property type="match status" value="1"/>
</dbReference>
<evidence type="ECO:0000256" key="6">
    <source>
        <dbReference type="ARBA" id="ARBA00022971"/>
    </source>
</evidence>
<comment type="caution">
    <text evidence="10">Lacks conserved residue(s) required for the propagation of feature annotation.</text>
</comment>
<comment type="subcellular location">
    <subcellularLocation>
        <location evidence="2 10">Cell membrane</location>
        <topology evidence="2 10">Multi-pass membrane protein</topology>
    </subcellularLocation>
</comment>
<keyword evidence="6 10" id="KW-0184">Conjugation</keyword>
<feature type="region of interest" description="Disordered" evidence="11">
    <location>
        <begin position="770"/>
        <end position="833"/>
    </location>
</feature>
<comment type="similarity">
    <text evidence="3 10">Belongs to the PRM1 family.</text>
</comment>
<feature type="region of interest" description="Disordered" evidence="11">
    <location>
        <begin position="689"/>
        <end position="713"/>
    </location>
</feature>
<feature type="transmembrane region" description="Helical" evidence="10">
    <location>
        <begin position="303"/>
        <end position="325"/>
    </location>
</feature>
<feature type="compositionally biased region" description="Basic and acidic residues" evidence="11">
    <location>
        <begin position="785"/>
        <end position="795"/>
    </location>
</feature>
<evidence type="ECO:0000256" key="3">
    <source>
        <dbReference type="ARBA" id="ARBA00010780"/>
    </source>
</evidence>
<evidence type="ECO:0000256" key="8">
    <source>
        <dbReference type="ARBA" id="ARBA00023136"/>
    </source>
</evidence>
<comment type="function">
    <text evidence="1 10">Involved in cell fusion during mating by stabilizing the plasma membrane fusion event.</text>
</comment>
<evidence type="ECO:0000256" key="7">
    <source>
        <dbReference type="ARBA" id="ARBA00022989"/>
    </source>
</evidence>
<name>A0ABQ8KM31_9APHY</name>
<feature type="region of interest" description="Disordered" evidence="11">
    <location>
        <begin position="974"/>
        <end position="1021"/>
    </location>
</feature>
<protein>
    <recommendedName>
        <fullName evidence="10">Plasma membrane fusion protein PRM1</fullName>
    </recommendedName>
</protein>
<keyword evidence="4 10" id="KW-1003">Cell membrane</keyword>
<dbReference type="Proteomes" id="UP000814176">
    <property type="component" value="Unassembled WGS sequence"/>
</dbReference>
<evidence type="ECO:0000313" key="12">
    <source>
        <dbReference type="EMBL" id="KAH9839266.1"/>
    </source>
</evidence>
<keyword evidence="8 10" id="KW-0472">Membrane</keyword>
<comment type="caution">
    <text evidence="12">The sequence shown here is derived from an EMBL/GenBank/DDBJ whole genome shotgun (WGS) entry which is preliminary data.</text>
</comment>
<dbReference type="InterPro" id="IPR026777">
    <property type="entry name" value="PRM1"/>
</dbReference>
<dbReference type="PANTHER" id="PTHR31030:SF1">
    <property type="entry name" value="PLASMA MEMBRANE FUSION PROTEIN PRM1"/>
    <property type="match status" value="1"/>
</dbReference>
<evidence type="ECO:0000256" key="9">
    <source>
        <dbReference type="ARBA" id="ARBA00023180"/>
    </source>
</evidence>
<feature type="compositionally biased region" description="Basic and acidic residues" evidence="11">
    <location>
        <begin position="809"/>
        <end position="821"/>
    </location>
</feature>
<organism evidence="12 13">
    <name type="scientific">Rhodofomes roseus</name>
    <dbReference type="NCBI Taxonomy" id="34475"/>
    <lineage>
        <taxon>Eukaryota</taxon>
        <taxon>Fungi</taxon>
        <taxon>Dikarya</taxon>
        <taxon>Basidiomycota</taxon>
        <taxon>Agaricomycotina</taxon>
        <taxon>Agaricomycetes</taxon>
        <taxon>Polyporales</taxon>
        <taxon>Rhodofomes</taxon>
    </lineage>
</organism>
<feature type="transmembrane region" description="Helical" evidence="10">
    <location>
        <begin position="612"/>
        <end position="637"/>
    </location>
</feature>
<keyword evidence="7 10" id="KW-1133">Transmembrane helix</keyword>
<evidence type="ECO:0000256" key="5">
    <source>
        <dbReference type="ARBA" id="ARBA00022692"/>
    </source>
</evidence>